<evidence type="ECO:0000256" key="2">
    <source>
        <dbReference type="ARBA" id="ARBA00023015"/>
    </source>
</evidence>
<keyword evidence="3 6" id="KW-0238">DNA-binding</keyword>
<evidence type="ECO:0000256" key="3">
    <source>
        <dbReference type="ARBA" id="ARBA00023125"/>
    </source>
</evidence>
<dbReference type="InterPro" id="IPR036388">
    <property type="entry name" value="WH-like_DNA-bd_sf"/>
</dbReference>
<comment type="similarity">
    <text evidence="1">Belongs to the LysR transcriptional regulatory family.</text>
</comment>
<evidence type="ECO:0000313" key="6">
    <source>
        <dbReference type="EMBL" id="ROP41124.1"/>
    </source>
</evidence>
<keyword evidence="4" id="KW-0804">Transcription</keyword>
<dbReference type="Proteomes" id="UP000268727">
    <property type="component" value="Unassembled WGS sequence"/>
</dbReference>
<dbReference type="EMBL" id="RJKM01000001">
    <property type="protein sequence ID" value="ROP41124.1"/>
    <property type="molecule type" value="Genomic_DNA"/>
</dbReference>
<organism evidence="6 7">
    <name type="scientific">Saccharothrix texasensis</name>
    <dbReference type="NCBI Taxonomy" id="103734"/>
    <lineage>
        <taxon>Bacteria</taxon>
        <taxon>Bacillati</taxon>
        <taxon>Actinomycetota</taxon>
        <taxon>Actinomycetes</taxon>
        <taxon>Pseudonocardiales</taxon>
        <taxon>Pseudonocardiaceae</taxon>
        <taxon>Saccharothrix</taxon>
    </lineage>
</organism>
<evidence type="ECO:0000256" key="4">
    <source>
        <dbReference type="ARBA" id="ARBA00023163"/>
    </source>
</evidence>
<dbReference type="PANTHER" id="PTHR30126">
    <property type="entry name" value="HTH-TYPE TRANSCRIPTIONAL REGULATOR"/>
    <property type="match status" value="1"/>
</dbReference>
<evidence type="ECO:0000259" key="5">
    <source>
        <dbReference type="PROSITE" id="PS50931"/>
    </source>
</evidence>
<accession>A0A3N1HF26</accession>
<protein>
    <submittedName>
        <fullName evidence="6">DNA-binding transcriptional LysR family regulator</fullName>
    </submittedName>
</protein>
<dbReference type="Pfam" id="PF03466">
    <property type="entry name" value="LysR_substrate"/>
    <property type="match status" value="1"/>
</dbReference>
<feature type="domain" description="HTH lysR-type" evidence="5">
    <location>
        <begin position="1"/>
        <end position="59"/>
    </location>
</feature>
<dbReference type="OrthoDB" id="8417889at2"/>
<evidence type="ECO:0000313" key="7">
    <source>
        <dbReference type="Proteomes" id="UP000268727"/>
    </source>
</evidence>
<dbReference type="Gene3D" id="1.10.10.10">
    <property type="entry name" value="Winged helix-like DNA-binding domain superfamily/Winged helix DNA-binding domain"/>
    <property type="match status" value="1"/>
</dbReference>
<dbReference type="PROSITE" id="PS50931">
    <property type="entry name" value="HTH_LYSR"/>
    <property type="match status" value="1"/>
</dbReference>
<dbReference type="RefSeq" id="WP_123746303.1">
    <property type="nucleotide sequence ID" value="NZ_RJKM01000001.1"/>
</dbReference>
<evidence type="ECO:0000256" key="1">
    <source>
        <dbReference type="ARBA" id="ARBA00009437"/>
    </source>
</evidence>
<proteinExistence type="inferred from homology"/>
<dbReference type="Pfam" id="PF00126">
    <property type="entry name" value="HTH_1"/>
    <property type="match status" value="1"/>
</dbReference>
<sequence length="301" mass="31869">MADLDLLSTFVEIYRSGSLTAAAQRRGLTQPAVSGHLARLERELGEPLFTRSSRGVTPTARADALARRVGAHVDELRSALSEVDDREAYAGVVHVAGAVEVMAARVLPALAPLTTRGLRLRVTLGLADDLLAALVNARLDLVVSAVRPVDRAVVATPFVDEEFVLVGAPTLVRTIDRALLAADPVRALAHLPLVAYAEELPIVRRYWRSEFGRRPPNPVAVVVPDLRAVLAAVVAGAGVSALPRYLADPALAAGSVEPAHQAAVPPLNTLYLATRVGGLANPSVALVHGHLMARSREWGVL</sequence>
<gene>
    <name evidence="6" type="ORF">EDD40_6549</name>
</gene>
<dbReference type="InterPro" id="IPR036390">
    <property type="entry name" value="WH_DNA-bd_sf"/>
</dbReference>
<dbReference type="PANTHER" id="PTHR30126:SF39">
    <property type="entry name" value="HTH-TYPE TRANSCRIPTIONAL REGULATOR CYSL"/>
    <property type="match status" value="1"/>
</dbReference>
<dbReference type="GO" id="GO:0000976">
    <property type="term" value="F:transcription cis-regulatory region binding"/>
    <property type="evidence" value="ECO:0007669"/>
    <property type="project" value="TreeGrafter"/>
</dbReference>
<dbReference type="InterPro" id="IPR005119">
    <property type="entry name" value="LysR_subst-bd"/>
</dbReference>
<dbReference type="SUPFAM" id="SSF53850">
    <property type="entry name" value="Periplasmic binding protein-like II"/>
    <property type="match status" value="1"/>
</dbReference>
<reference evidence="6 7" key="1">
    <citation type="submission" date="2018-11" db="EMBL/GenBank/DDBJ databases">
        <title>Sequencing the genomes of 1000 actinobacteria strains.</title>
        <authorList>
            <person name="Klenk H.-P."/>
        </authorList>
    </citation>
    <scope>NUCLEOTIDE SEQUENCE [LARGE SCALE GENOMIC DNA]</scope>
    <source>
        <strain evidence="6 7">DSM 44231</strain>
    </source>
</reference>
<dbReference type="InterPro" id="IPR000847">
    <property type="entry name" value="LysR_HTH_N"/>
</dbReference>
<dbReference type="PRINTS" id="PR00039">
    <property type="entry name" value="HTHLYSR"/>
</dbReference>
<keyword evidence="7" id="KW-1185">Reference proteome</keyword>
<dbReference type="GO" id="GO:0003700">
    <property type="term" value="F:DNA-binding transcription factor activity"/>
    <property type="evidence" value="ECO:0007669"/>
    <property type="project" value="InterPro"/>
</dbReference>
<dbReference type="Gene3D" id="3.40.190.290">
    <property type="match status" value="1"/>
</dbReference>
<dbReference type="AlphaFoldDB" id="A0A3N1HF26"/>
<name>A0A3N1HF26_9PSEU</name>
<keyword evidence="2" id="KW-0805">Transcription regulation</keyword>
<comment type="caution">
    <text evidence="6">The sequence shown here is derived from an EMBL/GenBank/DDBJ whole genome shotgun (WGS) entry which is preliminary data.</text>
</comment>
<dbReference type="SUPFAM" id="SSF46785">
    <property type="entry name" value="Winged helix' DNA-binding domain"/>
    <property type="match status" value="1"/>
</dbReference>